<organism evidence="3 4">
    <name type="scientific">candidate division TA06 bacterium B3_TA06</name>
    <dbReference type="NCBI Taxonomy" id="2012487"/>
    <lineage>
        <taxon>Bacteria</taxon>
        <taxon>Bacteria division TA06</taxon>
    </lineage>
</organism>
<sequence>MLEGKIERQGFLDIIQLLTMSRKTGRLEITGAAEGSLFFSKGELLDCQMDKLAGDEAFIELFILVSGNFKFHEEKVSVEQRITKSLTDLLMAASKQATQWDAACQELAFEDAALVLAPVDPNSEKQFNFNALGWAVASHINGRRSFAEIARLLEQPKTKVAITIAALKSQGLITTEDEGSAILRTVFRKTTDVLYHLIDTRFKSRVKDRVLTEFNRWTFSKGFDIRMLDGAGVINNLPYDIPLDDKIIAYRQALEQLYEAAQTGLNRNELQDHMAELYEQLNKNERKCVSDYGLNKFIPTRGKGRRDEADFWQTPPDSMGPEGIIPR</sequence>
<accession>A0A532UPN0</accession>
<evidence type="ECO:0000256" key="1">
    <source>
        <dbReference type="SAM" id="MobiDB-lite"/>
    </source>
</evidence>
<gene>
    <name evidence="3" type="ORF">CEE36_11290</name>
</gene>
<comment type="caution">
    <text evidence="3">The sequence shown here is derived from an EMBL/GenBank/DDBJ whole genome shotgun (WGS) entry which is preliminary data.</text>
</comment>
<protein>
    <recommendedName>
        <fullName evidence="2">PatA-like N-terminal domain-containing protein</fullName>
    </recommendedName>
</protein>
<feature type="domain" description="PatA-like N-terminal" evidence="2">
    <location>
        <begin position="3"/>
        <end position="100"/>
    </location>
</feature>
<proteinExistence type="predicted"/>
<evidence type="ECO:0000259" key="2">
    <source>
        <dbReference type="Pfam" id="PF14332"/>
    </source>
</evidence>
<reference evidence="3 4" key="1">
    <citation type="submission" date="2017-06" db="EMBL/GenBank/DDBJ databases">
        <title>Novel microbial phyla capable of carbon fixation and sulfur reduction in deep-sea sediments.</title>
        <authorList>
            <person name="Huang J."/>
            <person name="Baker B."/>
            <person name="Wang Y."/>
        </authorList>
    </citation>
    <scope>NUCLEOTIDE SEQUENCE [LARGE SCALE GENOMIC DNA]</scope>
    <source>
        <strain evidence="3">B3_TA06</strain>
    </source>
</reference>
<dbReference type="AlphaFoldDB" id="A0A532UPN0"/>
<dbReference type="PANTHER" id="PTHR36304:SF4">
    <property type="entry name" value="DUF4388 DOMAIN-CONTAINING PROTEIN"/>
    <property type="match status" value="1"/>
</dbReference>
<name>A0A532UPN0_UNCT6</name>
<evidence type="ECO:0000313" key="4">
    <source>
        <dbReference type="Proteomes" id="UP000317778"/>
    </source>
</evidence>
<feature type="region of interest" description="Disordered" evidence="1">
    <location>
        <begin position="305"/>
        <end position="327"/>
    </location>
</feature>
<dbReference type="Proteomes" id="UP000317778">
    <property type="component" value="Unassembled WGS sequence"/>
</dbReference>
<evidence type="ECO:0000313" key="3">
    <source>
        <dbReference type="EMBL" id="TKJ36890.1"/>
    </source>
</evidence>
<dbReference type="Pfam" id="PF14332">
    <property type="entry name" value="DUF4388"/>
    <property type="match status" value="1"/>
</dbReference>
<dbReference type="EMBL" id="NJBO01000037">
    <property type="protein sequence ID" value="TKJ36890.1"/>
    <property type="molecule type" value="Genomic_DNA"/>
</dbReference>
<dbReference type="InterPro" id="IPR025497">
    <property type="entry name" value="PatA-like_N"/>
</dbReference>
<dbReference type="PANTHER" id="PTHR36304">
    <property type="entry name" value="DOMAIN GTPASE-ACTIVATING PROTEIN, PUTATIVE-RELATED-RELATED"/>
    <property type="match status" value="1"/>
</dbReference>